<evidence type="ECO:0000313" key="3">
    <source>
        <dbReference type="WBParaSite" id="TASK_0000311001-mRNA-1"/>
    </source>
</evidence>
<reference evidence="3" key="1">
    <citation type="submission" date="2017-02" db="UniProtKB">
        <authorList>
            <consortium name="WormBaseParasite"/>
        </authorList>
    </citation>
    <scope>IDENTIFICATION</scope>
</reference>
<dbReference type="Gene3D" id="3.80.10.10">
    <property type="entry name" value="Ribonuclease Inhibitor"/>
    <property type="match status" value="1"/>
</dbReference>
<reference evidence="1 2" key="2">
    <citation type="submission" date="2018-11" db="EMBL/GenBank/DDBJ databases">
        <authorList>
            <consortium name="Pathogen Informatics"/>
        </authorList>
    </citation>
    <scope>NUCLEOTIDE SEQUENCE [LARGE SCALE GENOMIC DNA]</scope>
</reference>
<name>A0A0R3W0B6_TAEAS</name>
<dbReference type="OrthoDB" id="676979at2759"/>
<dbReference type="STRING" id="60517.A0A0R3W0B6"/>
<sequence length="121" mass="13615">MVFRGIEDNTSTAMIDPTKITLFDLFTTESDLIDALLFVLFLQDCVKAIIQCQDKEDMHLDLSDSQLYALPTSIRLLRAHLYELSLHTNKLVSLSSKLLIPAFTSVLPPNTDSCMVVTSRH</sequence>
<keyword evidence="2" id="KW-1185">Reference proteome</keyword>
<dbReference type="InterPro" id="IPR032675">
    <property type="entry name" value="LRR_dom_sf"/>
</dbReference>
<protein>
    <submittedName>
        <fullName evidence="3">Leucine-rich repeat-containing protein</fullName>
    </submittedName>
</protein>
<evidence type="ECO:0000313" key="2">
    <source>
        <dbReference type="Proteomes" id="UP000282613"/>
    </source>
</evidence>
<gene>
    <name evidence="1" type="ORF">TASK_LOCUS3110</name>
</gene>
<organism evidence="3">
    <name type="scientific">Taenia asiatica</name>
    <name type="common">Asian tapeworm</name>
    <dbReference type="NCBI Taxonomy" id="60517"/>
    <lineage>
        <taxon>Eukaryota</taxon>
        <taxon>Metazoa</taxon>
        <taxon>Spiralia</taxon>
        <taxon>Lophotrochozoa</taxon>
        <taxon>Platyhelminthes</taxon>
        <taxon>Cestoda</taxon>
        <taxon>Eucestoda</taxon>
        <taxon>Cyclophyllidea</taxon>
        <taxon>Taeniidae</taxon>
        <taxon>Taenia</taxon>
    </lineage>
</organism>
<evidence type="ECO:0000313" key="1">
    <source>
        <dbReference type="EMBL" id="VDK27273.1"/>
    </source>
</evidence>
<dbReference type="WBParaSite" id="TASK_0000311001-mRNA-1">
    <property type="protein sequence ID" value="TASK_0000311001-mRNA-1"/>
    <property type="gene ID" value="TASK_0000311001"/>
</dbReference>
<dbReference type="AlphaFoldDB" id="A0A0R3W0B6"/>
<dbReference type="Proteomes" id="UP000282613">
    <property type="component" value="Unassembled WGS sequence"/>
</dbReference>
<accession>A0A0R3W0B6</accession>
<proteinExistence type="predicted"/>
<dbReference type="EMBL" id="UYRS01005816">
    <property type="protein sequence ID" value="VDK27273.1"/>
    <property type="molecule type" value="Genomic_DNA"/>
</dbReference>